<comment type="caution">
    <text evidence="12">The sequence shown here is derived from an EMBL/GenBank/DDBJ whole genome shotgun (WGS) entry which is preliminary data.</text>
</comment>
<dbReference type="InterPro" id="IPR006153">
    <property type="entry name" value="Cation/H_exchanger_TM"/>
</dbReference>
<feature type="transmembrane region" description="Helical" evidence="10">
    <location>
        <begin position="36"/>
        <end position="52"/>
    </location>
</feature>
<dbReference type="GO" id="GO:0015386">
    <property type="term" value="F:potassium:proton antiporter activity"/>
    <property type="evidence" value="ECO:0007669"/>
    <property type="project" value="TreeGrafter"/>
</dbReference>
<evidence type="ECO:0000256" key="9">
    <source>
        <dbReference type="ARBA" id="ARBA00023201"/>
    </source>
</evidence>
<feature type="transmembrane region" description="Helical" evidence="10">
    <location>
        <begin position="198"/>
        <end position="216"/>
    </location>
</feature>
<protein>
    <submittedName>
        <fullName evidence="12">Sodium:proton antiporter</fullName>
    </submittedName>
</protein>
<dbReference type="PANTHER" id="PTHR10110">
    <property type="entry name" value="SODIUM/HYDROGEN EXCHANGER"/>
    <property type="match status" value="1"/>
</dbReference>
<dbReference type="Proteomes" id="UP000483432">
    <property type="component" value="Unassembled WGS sequence"/>
</dbReference>
<comment type="subcellular location">
    <subcellularLocation>
        <location evidence="1">Cell membrane</location>
        <topology evidence="1">Multi-pass membrane protein</topology>
    </subcellularLocation>
</comment>
<keyword evidence="3" id="KW-1003">Cell membrane</keyword>
<dbReference type="GO" id="GO:0098719">
    <property type="term" value="P:sodium ion import across plasma membrane"/>
    <property type="evidence" value="ECO:0007669"/>
    <property type="project" value="TreeGrafter"/>
</dbReference>
<dbReference type="GO" id="GO:0005886">
    <property type="term" value="C:plasma membrane"/>
    <property type="evidence" value="ECO:0007669"/>
    <property type="project" value="UniProtKB-SubCell"/>
</dbReference>
<feature type="domain" description="Cation/H+ exchanger transmembrane" evidence="11">
    <location>
        <begin position="17"/>
        <end position="407"/>
    </location>
</feature>
<evidence type="ECO:0000313" key="13">
    <source>
        <dbReference type="Proteomes" id="UP000483432"/>
    </source>
</evidence>
<feature type="transmembrane region" description="Helical" evidence="10">
    <location>
        <begin position="236"/>
        <end position="257"/>
    </location>
</feature>
<evidence type="ECO:0000256" key="2">
    <source>
        <dbReference type="ARBA" id="ARBA00022448"/>
    </source>
</evidence>
<evidence type="ECO:0000256" key="1">
    <source>
        <dbReference type="ARBA" id="ARBA00004651"/>
    </source>
</evidence>
<dbReference type="GO" id="GO:0051453">
    <property type="term" value="P:regulation of intracellular pH"/>
    <property type="evidence" value="ECO:0007669"/>
    <property type="project" value="TreeGrafter"/>
</dbReference>
<evidence type="ECO:0000256" key="6">
    <source>
        <dbReference type="ARBA" id="ARBA00023053"/>
    </source>
</evidence>
<feature type="transmembrane region" description="Helical" evidence="10">
    <location>
        <begin position="349"/>
        <end position="370"/>
    </location>
</feature>
<dbReference type="PANTHER" id="PTHR10110:SF86">
    <property type="entry name" value="SODIUM_HYDROGEN EXCHANGER 7"/>
    <property type="match status" value="1"/>
</dbReference>
<feature type="transmembrane region" description="Helical" evidence="10">
    <location>
        <begin position="93"/>
        <end position="116"/>
    </location>
</feature>
<dbReference type="GO" id="GO:0015385">
    <property type="term" value="F:sodium:proton antiporter activity"/>
    <property type="evidence" value="ECO:0007669"/>
    <property type="project" value="InterPro"/>
</dbReference>
<feature type="transmembrane region" description="Helical" evidence="10">
    <location>
        <begin position="277"/>
        <end position="299"/>
    </location>
</feature>
<keyword evidence="8 10" id="KW-0472">Membrane</keyword>
<feature type="transmembrane region" description="Helical" evidence="10">
    <location>
        <begin position="305"/>
        <end position="328"/>
    </location>
</feature>
<organism evidence="12 13">
    <name type="scientific">Sulfuriferula multivorans</name>
    <dbReference type="NCBI Taxonomy" id="1559896"/>
    <lineage>
        <taxon>Bacteria</taxon>
        <taxon>Pseudomonadati</taxon>
        <taxon>Pseudomonadota</taxon>
        <taxon>Betaproteobacteria</taxon>
        <taxon>Nitrosomonadales</taxon>
        <taxon>Sulfuricellaceae</taxon>
        <taxon>Sulfuriferula</taxon>
    </lineage>
</organism>
<evidence type="ECO:0000256" key="7">
    <source>
        <dbReference type="ARBA" id="ARBA00023065"/>
    </source>
</evidence>
<feature type="transmembrane region" description="Helical" evidence="10">
    <location>
        <begin position="64"/>
        <end position="81"/>
    </location>
</feature>
<dbReference type="InterPro" id="IPR018422">
    <property type="entry name" value="Cation/H_exchanger_CPA1"/>
</dbReference>
<keyword evidence="6" id="KW-0915">Sodium</keyword>
<evidence type="ECO:0000256" key="8">
    <source>
        <dbReference type="ARBA" id="ARBA00023136"/>
    </source>
</evidence>
<keyword evidence="4 10" id="KW-0812">Transmembrane</keyword>
<keyword evidence="7" id="KW-0406">Ion transport</keyword>
<evidence type="ECO:0000313" key="12">
    <source>
        <dbReference type="EMBL" id="NDP48325.1"/>
    </source>
</evidence>
<name>A0A7C9NU25_9PROT</name>
<evidence type="ECO:0000256" key="10">
    <source>
        <dbReference type="SAM" id="Phobius"/>
    </source>
</evidence>
<reference evidence="12 13" key="1">
    <citation type="submission" date="2019-09" db="EMBL/GenBank/DDBJ databases">
        <title>H2 Metabolism Revealed by Metagenomic Analysis in Subglacial Sediment of East Antarctica.</title>
        <authorList>
            <person name="Yang Z."/>
            <person name="Zhang Y."/>
            <person name="Lv Y."/>
            <person name="Yan W."/>
            <person name="Xiao X."/>
            <person name="Sun B."/>
            <person name="Ma H."/>
        </authorList>
    </citation>
    <scope>NUCLEOTIDE SEQUENCE [LARGE SCALE GENOMIC DNA]</scope>
    <source>
        <strain evidence="12">Bin2_2</strain>
    </source>
</reference>
<keyword evidence="5 10" id="KW-1133">Transmembrane helix</keyword>
<gene>
    <name evidence="12" type="ORF">GZ085_08020</name>
</gene>
<dbReference type="AlphaFoldDB" id="A0A7C9NU25"/>
<dbReference type="Pfam" id="PF00999">
    <property type="entry name" value="Na_H_Exchanger"/>
    <property type="match status" value="1"/>
</dbReference>
<proteinExistence type="predicted"/>
<evidence type="ECO:0000256" key="5">
    <source>
        <dbReference type="ARBA" id="ARBA00022989"/>
    </source>
</evidence>
<keyword evidence="9" id="KW-0739">Sodium transport</keyword>
<dbReference type="Gene3D" id="6.10.140.1330">
    <property type="match status" value="1"/>
</dbReference>
<dbReference type="EMBL" id="JAAFGW010000104">
    <property type="protein sequence ID" value="NDP48325.1"/>
    <property type="molecule type" value="Genomic_DNA"/>
</dbReference>
<evidence type="ECO:0000259" key="11">
    <source>
        <dbReference type="Pfam" id="PF00999"/>
    </source>
</evidence>
<evidence type="ECO:0000256" key="4">
    <source>
        <dbReference type="ARBA" id="ARBA00022692"/>
    </source>
</evidence>
<feature type="transmembrane region" description="Helical" evidence="10">
    <location>
        <begin position="382"/>
        <end position="408"/>
    </location>
</feature>
<sequence length="532" mass="55879">MRDAIQMNTIDVAFVLMSLALATALAARRISVPAPVLFAAVGIVGGAVWHLVPALPPVRMPPDLVLFAFLPPLLMTAAYALPLQAFGRNLLPIVLLAVGLVLATMGVAAIVGHALVGLPWAAAFALGTIIAPPDPVAATSVASKTGLPHRLVVILEGEGLVNDAVAIVAYGIAVDALVSGHFAWGEVFWSLLRETPTGILFGLLIGGGAALVRRYVDSVPLEVGISLVTPYLAYHLADQFGFSGVLAVVTLGFMLRWSSFCVSSPVARLAARTVWSFVRYASTALVFLLLGLLIGEIAVDWPSRAVVIAGIILSGALVAVRIVWMLLVPRLFAALGVSQAAKSSTAEQVVLGWAGMRGVVSLALALALPLSLGGSEQTRNTIVFLTLVVIIVTLIVQGATLMPLVQWLKAGDPEREKREERHARLKALRAGVAVIRGANGTTKGLDEATRQNLIREVGEGTRGIAEAGVGGTSHHCNRILLQALDAQRDVVNCLRDAGQLGGELAERLDTELDLDAMSARGEGKRLTNSGDE</sequence>
<evidence type="ECO:0000256" key="3">
    <source>
        <dbReference type="ARBA" id="ARBA00022475"/>
    </source>
</evidence>
<accession>A0A7C9NU25</accession>
<keyword evidence="2" id="KW-0813">Transport</keyword>